<feature type="compositionally biased region" description="Basic and acidic residues" evidence="7">
    <location>
        <begin position="216"/>
        <end position="226"/>
    </location>
</feature>
<dbReference type="GO" id="GO:0006298">
    <property type="term" value="P:mismatch repair"/>
    <property type="evidence" value="ECO:0007669"/>
    <property type="project" value="TreeGrafter"/>
</dbReference>
<dbReference type="PANTHER" id="PTHR30481:SF3">
    <property type="entry name" value="DNA ADENINE METHYLASE"/>
    <property type="match status" value="1"/>
</dbReference>
<dbReference type="Proteomes" id="UP000198378">
    <property type="component" value="Unassembled WGS sequence"/>
</dbReference>
<evidence type="ECO:0000256" key="7">
    <source>
        <dbReference type="SAM" id="MobiDB-lite"/>
    </source>
</evidence>
<evidence type="ECO:0000313" key="9">
    <source>
        <dbReference type="Proteomes" id="UP000198378"/>
    </source>
</evidence>
<dbReference type="SUPFAM" id="SSF53335">
    <property type="entry name" value="S-adenosyl-L-methionine-dependent methyltransferases"/>
    <property type="match status" value="1"/>
</dbReference>
<comment type="caution">
    <text evidence="8">The sequence shown here is derived from an EMBL/GenBank/DDBJ whole genome shotgun (WGS) entry which is preliminary data.</text>
</comment>
<dbReference type="Gene3D" id="1.10.1020.10">
    <property type="entry name" value="Adenine-specific Methyltransferase, Domain 2"/>
    <property type="match status" value="1"/>
</dbReference>
<accession>A0A226QAW8</accession>
<keyword evidence="5" id="KW-0949">S-adenosyl-L-methionine</keyword>
<dbReference type="KEGG" id="gtm:GT3921_04560"/>
<proteinExistence type="inferred from homology"/>
<evidence type="ECO:0000256" key="2">
    <source>
        <dbReference type="ARBA" id="ARBA00011900"/>
    </source>
</evidence>
<feature type="region of interest" description="Disordered" evidence="7">
    <location>
        <begin position="202"/>
        <end position="226"/>
    </location>
</feature>
<evidence type="ECO:0000256" key="6">
    <source>
        <dbReference type="ARBA" id="ARBA00047942"/>
    </source>
</evidence>
<evidence type="ECO:0000313" key="8">
    <source>
        <dbReference type="EMBL" id="OXB89144.1"/>
    </source>
</evidence>
<dbReference type="GO" id="GO:0032259">
    <property type="term" value="P:methylation"/>
    <property type="evidence" value="ECO:0007669"/>
    <property type="project" value="UniProtKB-KW"/>
</dbReference>
<dbReference type="InterPro" id="IPR002052">
    <property type="entry name" value="DNA_methylase_N6_adenine_CS"/>
</dbReference>
<gene>
    <name evidence="8" type="ORF">B9L19_03425</name>
</gene>
<dbReference type="InterPro" id="IPR023095">
    <property type="entry name" value="Ade_MeTrfase_dom_2"/>
</dbReference>
<dbReference type="EMBL" id="NEWK01000001">
    <property type="protein sequence ID" value="OXB89144.1"/>
    <property type="molecule type" value="Genomic_DNA"/>
</dbReference>
<dbReference type="EC" id="2.1.1.72" evidence="2"/>
<dbReference type="AlphaFoldDB" id="A0A226QAW8"/>
<keyword evidence="4" id="KW-0808">Transferase</keyword>
<organism evidence="8 9">
    <name type="scientific">Geobacillus thermocatenulatus</name>
    <dbReference type="NCBI Taxonomy" id="33938"/>
    <lineage>
        <taxon>Bacteria</taxon>
        <taxon>Bacillati</taxon>
        <taxon>Bacillota</taxon>
        <taxon>Bacilli</taxon>
        <taxon>Bacillales</taxon>
        <taxon>Anoxybacillaceae</taxon>
        <taxon>Geobacillus</taxon>
        <taxon>Geobacillus thermoleovorans group</taxon>
    </lineage>
</organism>
<dbReference type="Pfam" id="PF02086">
    <property type="entry name" value="MethyltransfD12"/>
    <property type="match status" value="1"/>
</dbReference>
<dbReference type="PANTHER" id="PTHR30481">
    <property type="entry name" value="DNA ADENINE METHYLASE"/>
    <property type="match status" value="1"/>
</dbReference>
<sequence length="311" mass="36135">MVLYGRKIVDPLPTLGGKSQIIDRICRIIEFAHEEFGIVGISDLFAGGNRLFLHLDIVKELEFKIANEIDLGVVNFFRCLQNAYTIDELINYIVILADEYKDEDLFNMANDERRDKNTDFIRSGALTYIVAKYSRAADRQTFCKEKADRGIPIKSLEKFYFLDEVYSEVQLICGDYKVPFNMYKDRSDVLVYLDPPYITTDEKGEGKKTRRRKKMKEPEEPKETKETTGYIDKFTVADHEELVNMALTTKNKVIISGYKNAIYERLEANGFHRYFMGEVLVPSSGKGKKEKEYIWCNFEVPAYLVEEEFVE</sequence>
<evidence type="ECO:0000256" key="4">
    <source>
        <dbReference type="ARBA" id="ARBA00022679"/>
    </source>
</evidence>
<evidence type="ECO:0000256" key="5">
    <source>
        <dbReference type="ARBA" id="ARBA00022691"/>
    </source>
</evidence>
<dbReference type="GO" id="GO:0043565">
    <property type="term" value="F:sequence-specific DNA binding"/>
    <property type="evidence" value="ECO:0007669"/>
    <property type="project" value="TreeGrafter"/>
</dbReference>
<keyword evidence="3" id="KW-0489">Methyltransferase</keyword>
<comment type="catalytic activity">
    <reaction evidence="6">
        <text>a 2'-deoxyadenosine in DNA + S-adenosyl-L-methionine = an N(6)-methyl-2'-deoxyadenosine in DNA + S-adenosyl-L-homocysteine + H(+)</text>
        <dbReference type="Rhea" id="RHEA:15197"/>
        <dbReference type="Rhea" id="RHEA-COMP:12418"/>
        <dbReference type="Rhea" id="RHEA-COMP:12419"/>
        <dbReference type="ChEBI" id="CHEBI:15378"/>
        <dbReference type="ChEBI" id="CHEBI:57856"/>
        <dbReference type="ChEBI" id="CHEBI:59789"/>
        <dbReference type="ChEBI" id="CHEBI:90615"/>
        <dbReference type="ChEBI" id="CHEBI:90616"/>
        <dbReference type="EC" id="2.1.1.72"/>
    </reaction>
</comment>
<dbReference type="InterPro" id="IPR029063">
    <property type="entry name" value="SAM-dependent_MTases_sf"/>
</dbReference>
<dbReference type="RefSeq" id="WP_089113835.1">
    <property type="nucleotide sequence ID" value="NZ_CP018058.1"/>
</dbReference>
<keyword evidence="9" id="KW-1185">Reference proteome</keyword>
<dbReference type="InterPro" id="IPR012327">
    <property type="entry name" value="MeTrfase_D12"/>
</dbReference>
<reference evidence="8 9" key="1">
    <citation type="submission" date="2017-05" db="EMBL/GenBank/DDBJ databases">
        <title>The genome sequence of Geobacillus thermocatenulatus DSM 730.</title>
        <authorList>
            <person name="Ramaloko W.T."/>
            <person name="Koen N."/>
            <person name="Polliack S."/>
            <person name="Aliyu H."/>
            <person name="Lebre P."/>
            <person name="Mohr T."/>
            <person name="Oswald F."/>
            <person name="Zwick M."/>
            <person name="Neumann A."/>
            <person name="Syldatk C."/>
            <person name="Cowan D."/>
            <person name="De Maayer P."/>
        </authorList>
    </citation>
    <scope>NUCLEOTIDE SEQUENCE [LARGE SCALE GENOMIC DNA]</scope>
    <source>
        <strain evidence="8 9">BGSC 93A1</strain>
    </source>
</reference>
<name>A0A226QAW8_9BACL</name>
<dbReference type="GO" id="GO:0009007">
    <property type="term" value="F:site-specific DNA-methyltransferase (adenine-specific) activity"/>
    <property type="evidence" value="ECO:0007669"/>
    <property type="project" value="UniProtKB-EC"/>
</dbReference>
<dbReference type="GO" id="GO:0009307">
    <property type="term" value="P:DNA restriction-modification system"/>
    <property type="evidence" value="ECO:0007669"/>
    <property type="project" value="InterPro"/>
</dbReference>
<evidence type="ECO:0000256" key="3">
    <source>
        <dbReference type="ARBA" id="ARBA00022603"/>
    </source>
</evidence>
<evidence type="ECO:0000256" key="1">
    <source>
        <dbReference type="ARBA" id="ARBA00006594"/>
    </source>
</evidence>
<dbReference type="PRINTS" id="PR00505">
    <property type="entry name" value="D12N6MTFRASE"/>
</dbReference>
<protein>
    <recommendedName>
        <fullName evidence="2">site-specific DNA-methyltransferase (adenine-specific)</fullName>
        <ecNumber evidence="2">2.1.1.72</ecNumber>
    </recommendedName>
</protein>
<dbReference type="GO" id="GO:1904047">
    <property type="term" value="F:S-adenosyl-L-methionine binding"/>
    <property type="evidence" value="ECO:0007669"/>
    <property type="project" value="TreeGrafter"/>
</dbReference>
<dbReference type="PROSITE" id="PS00092">
    <property type="entry name" value="N6_MTASE"/>
    <property type="match status" value="1"/>
</dbReference>
<comment type="similarity">
    <text evidence="1">Belongs to the N(4)/N(6)-methyltransferase family.</text>
</comment>
<dbReference type="Gene3D" id="3.40.50.150">
    <property type="entry name" value="Vaccinia Virus protein VP39"/>
    <property type="match status" value="1"/>
</dbReference>